<evidence type="ECO:0000313" key="3">
    <source>
        <dbReference type="Proteomes" id="UP001253545"/>
    </source>
</evidence>
<keyword evidence="1" id="KW-0472">Membrane</keyword>
<comment type="caution">
    <text evidence="2">The sequence shown here is derived from an EMBL/GenBank/DDBJ whole genome shotgun (WGS) entry which is preliminary data.</text>
</comment>
<gene>
    <name evidence="2" type="ORF">RM552_04700</name>
</gene>
<feature type="transmembrane region" description="Helical" evidence="1">
    <location>
        <begin position="40"/>
        <end position="61"/>
    </location>
</feature>
<dbReference type="PANTHER" id="PTHR34351:SF1">
    <property type="entry name" value="SLR1927 PROTEIN"/>
    <property type="match status" value="1"/>
</dbReference>
<reference evidence="2 3" key="1">
    <citation type="submission" date="2023-09" db="EMBL/GenBank/DDBJ databases">
        <authorList>
            <person name="Rey-Velasco X."/>
        </authorList>
    </citation>
    <scope>NUCLEOTIDE SEQUENCE [LARGE SCALE GENOMIC DNA]</scope>
    <source>
        <strain evidence="2 3">P117</strain>
    </source>
</reference>
<keyword evidence="3" id="KW-1185">Reference proteome</keyword>
<keyword evidence="1" id="KW-0812">Transmembrane</keyword>
<evidence type="ECO:0000313" key="2">
    <source>
        <dbReference type="EMBL" id="MDT0594137.1"/>
    </source>
</evidence>
<evidence type="ECO:0000256" key="1">
    <source>
        <dbReference type="SAM" id="Phobius"/>
    </source>
</evidence>
<proteinExistence type="predicted"/>
<organism evidence="2 3">
    <name type="scientific">Glaciecola petra</name>
    <dbReference type="NCBI Taxonomy" id="3075602"/>
    <lineage>
        <taxon>Bacteria</taxon>
        <taxon>Pseudomonadati</taxon>
        <taxon>Pseudomonadota</taxon>
        <taxon>Gammaproteobacteria</taxon>
        <taxon>Alteromonadales</taxon>
        <taxon>Alteromonadaceae</taxon>
        <taxon>Glaciecola</taxon>
    </lineage>
</organism>
<feature type="transmembrane region" description="Helical" evidence="1">
    <location>
        <begin position="68"/>
        <end position="91"/>
    </location>
</feature>
<protein>
    <submittedName>
        <fullName evidence="2">DUF58 domain-containing protein</fullName>
    </submittedName>
</protein>
<keyword evidence="1" id="KW-1133">Transmembrane helix</keyword>
<accession>A0ABU2ZND1</accession>
<dbReference type="PANTHER" id="PTHR34351">
    <property type="entry name" value="SLR1927 PROTEIN-RELATED"/>
    <property type="match status" value="1"/>
</dbReference>
<name>A0ABU2ZND1_9ALTE</name>
<dbReference type="RefSeq" id="WP_311367621.1">
    <property type="nucleotide sequence ID" value="NZ_JAVRHX010000001.1"/>
</dbReference>
<dbReference type="EMBL" id="JAVRHX010000001">
    <property type="protein sequence ID" value="MDT0594137.1"/>
    <property type="molecule type" value="Genomic_DNA"/>
</dbReference>
<dbReference type="Proteomes" id="UP001253545">
    <property type="component" value="Unassembled WGS sequence"/>
</dbReference>
<sequence>MGIINTWHRFKAWLKDLHSIWLNKRIPSNNSVQLNINNTFILPTSFGWSCIGIAVCLFVLGTNFQNNVILLLCYFLIAVILLSVFHSYFYFIQHKIEFLPIQADFENRQLYQPIQINSTEDYQGGCLSFQIENKGVISLQQQAKKTIRVPLPSYTRGQYHSPRVSLSCIYGFGLFKCWSHLSPDIDFLVYPKIFKAPMNLVLESEESDLGLSSDSQLAISDNLQGIREYQATDPIHHISWKHLAKGQGLLTKDFSENQGVSGWLRLQDIQHLGLERALQCLCYQIQQLEKDHVKFGLDLGTTKLLPQTGPKHIEECLSQLALYSSSPTKPDSANASKHKAKA</sequence>